<organism evidence="4 5">
    <name type="scientific">Parasedimentitalea denitrificans</name>
    <dbReference type="NCBI Taxonomy" id="2211118"/>
    <lineage>
        <taxon>Bacteria</taxon>
        <taxon>Pseudomonadati</taxon>
        <taxon>Pseudomonadota</taxon>
        <taxon>Alphaproteobacteria</taxon>
        <taxon>Rhodobacterales</taxon>
        <taxon>Paracoccaceae</taxon>
        <taxon>Parasedimentitalea</taxon>
    </lineage>
</organism>
<keyword evidence="1 4" id="KW-0489">Methyltransferase</keyword>
<dbReference type="RefSeq" id="WP_167685126.1">
    <property type="nucleotide sequence ID" value="NZ_QHLQ01000018.1"/>
</dbReference>
<comment type="caution">
    <text evidence="4">The sequence shown here is derived from an EMBL/GenBank/DDBJ whole genome shotgun (WGS) entry which is preliminary data.</text>
</comment>
<dbReference type="GO" id="GO:0032259">
    <property type="term" value="P:methylation"/>
    <property type="evidence" value="ECO:0007669"/>
    <property type="project" value="UniProtKB-KW"/>
</dbReference>
<dbReference type="Pfam" id="PF13649">
    <property type="entry name" value="Methyltransf_25"/>
    <property type="match status" value="1"/>
</dbReference>
<dbReference type="EMBL" id="QHLQ01000018">
    <property type="protein sequence ID" value="NIZ62500.1"/>
    <property type="molecule type" value="Genomic_DNA"/>
</dbReference>
<protein>
    <submittedName>
        <fullName evidence="4">SAM-dependent methyltransferase</fullName>
    </submittedName>
</protein>
<dbReference type="Proteomes" id="UP001429564">
    <property type="component" value="Unassembled WGS sequence"/>
</dbReference>
<proteinExistence type="predicted"/>
<dbReference type="CDD" id="cd02440">
    <property type="entry name" value="AdoMet_MTases"/>
    <property type="match status" value="1"/>
</dbReference>
<dbReference type="PANTHER" id="PTHR43861:SF1">
    <property type="entry name" value="TRANS-ACONITATE 2-METHYLTRANSFERASE"/>
    <property type="match status" value="1"/>
</dbReference>
<evidence type="ECO:0000259" key="3">
    <source>
        <dbReference type="Pfam" id="PF13649"/>
    </source>
</evidence>
<dbReference type="SUPFAM" id="SSF53335">
    <property type="entry name" value="S-adenosyl-L-methionine-dependent methyltransferases"/>
    <property type="match status" value="1"/>
</dbReference>
<gene>
    <name evidence="4" type="ORF">DL239_16125</name>
</gene>
<dbReference type="InterPro" id="IPR029063">
    <property type="entry name" value="SAM-dependent_MTases_sf"/>
</dbReference>
<evidence type="ECO:0000256" key="2">
    <source>
        <dbReference type="ARBA" id="ARBA00022679"/>
    </source>
</evidence>
<evidence type="ECO:0000313" key="4">
    <source>
        <dbReference type="EMBL" id="NIZ62500.1"/>
    </source>
</evidence>
<dbReference type="Gene3D" id="3.40.50.150">
    <property type="entry name" value="Vaccinia Virus protein VP39"/>
    <property type="match status" value="1"/>
</dbReference>
<dbReference type="PANTHER" id="PTHR43861">
    <property type="entry name" value="TRANS-ACONITATE 2-METHYLTRANSFERASE-RELATED"/>
    <property type="match status" value="1"/>
</dbReference>
<dbReference type="InterPro" id="IPR041698">
    <property type="entry name" value="Methyltransf_25"/>
</dbReference>
<reference evidence="4 5" key="1">
    <citation type="submission" date="2018-05" db="EMBL/GenBank/DDBJ databases">
        <authorList>
            <person name="Zhang Y.-J."/>
        </authorList>
    </citation>
    <scope>NUCLEOTIDE SEQUENCE [LARGE SCALE GENOMIC DNA]</scope>
    <source>
        <strain evidence="4 5">CY04</strain>
    </source>
</reference>
<accession>A0ABX0WA01</accession>
<name>A0ABX0WA01_9RHOB</name>
<feature type="domain" description="Methyltransferase" evidence="3">
    <location>
        <begin position="46"/>
        <end position="134"/>
    </location>
</feature>
<keyword evidence="2" id="KW-0808">Transferase</keyword>
<evidence type="ECO:0000313" key="5">
    <source>
        <dbReference type="Proteomes" id="UP001429564"/>
    </source>
</evidence>
<evidence type="ECO:0000256" key="1">
    <source>
        <dbReference type="ARBA" id="ARBA00022603"/>
    </source>
</evidence>
<keyword evidence="5" id="KW-1185">Reference proteome</keyword>
<dbReference type="GO" id="GO:0008168">
    <property type="term" value="F:methyltransferase activity"/>
    <property type="evidence" value="ECO:0007669"/>
    <property type="project" value="UniProtKB-KW"/>
</dbReference>
<sequence>MTDCETMEVYAKAAEEYAAKFADTDGENQDDDFDAFLNNIPADGRVLDLGCGPGHWAARLRDTGRTVDAMDASPEMAQLAKDKFGIDVQTAPFEGLTAQNRYDGIWANFSLLHAPRADFPNHLARIHCALRSGGCLSIGMKIGTGEHRDHLGRFYAYYGEQELRDLLTDAGFTVTRTRLGNGKGLAGSDDTFVVMTAHG</sequence>